<name>A0ABN6RKX8_9DEIO</name>
<protein>
    <submittedName>
        <fullName evidence="1">Uncharacterized protein</fullName>
    </submittedName>
</protein>
<reference evidence="1" key="1">
    <citation type="submission" date="2022-07" db="EMBL/GenBank/DDBJ databases">
        <title>Complete Genome Sequence of the Radioresistant Bacterium Deinococcus aetherius ST0316, Isolated from the Air Dust collected in Lower Stratosphere above Japan.</title>
        <authorList>
            <person name="Satoh K."/>
            <person name="Hagiwara K."/>
            <person name="Katsumata K."/>
            <person name="Kubo A."/>
            <person name="Yokobori S."/>
            <person name="Yamagishi A."/>
            <person name="Oono Y."/>
            <person name="Narumi I."/>
        </authorList>
    </citation>
    <scope>NUCLEOTIDE SEQUENCE</scope>
    <source>
        <strain evidence="1">ST0316</strain>
    </source>
</reference>
<dbReference type="Proteomes" id="UP001064971">
    <property type="component" value="Chromosome"/>
</dbReference>
<keyword evidence="2" id="KW-1185">Reference proteome</keyword>
<accession>A0ABN6RKX8</accession>
<proteinExistence type="predicted"/>
<organism evidence="1 2">
    <name type="scientific">Deinococcus aetherius</name>
    <dbReference type="NCBI Taxonomy" id="200252"/>
    <lineage>
        <taxon>Bacteria</taxon>
        <taxon>Thermotogati</taxon>
        <taxon>Deinococcota</taxon>
        <taxon>Deinococci</taxon>
        <taxon>Deinococcales</taxon>
        <taxon>Deinococcaceae</taxon>
        <taxon>Deinococcus</taxon>
    </lineage>
</organism>
<gene>
    <name evidence="1" type="ORF">DAETH_23400</name>
</gene>
<sequence>MPGNGGGGFVVENEESHTLPLTQAMTPPHPLPPLTSFWTPAGRLHVCPTRDGVYLVVDRYGADSQELTLSREQALDLLRLLRKEVGGDDR</sequence>
<evidence type="ECO:0000313" key="1">
    <source>
        <dbReference type="EMBL" id="BDP42371.1"/>
    </source>
</evidence>
<dbReference type="EMBL" id="AP026560">
    <property type="protein sequence ID" value="BDP42371.1"/>
    <property type="molecule type" value="Genomic_DNA"/>
</dbReference>
<evidence type="ECO:0000313" key="2">
    <source>
        <dbReference type="Proteomes" id="UP001064971"/>
    </source>
</evidence>